<gene>
    <name evidence="1" type="ORF">CYNAS_LOCUS1509</name>
</gene>
<comment type="caution">
    <text evidence="1">The sequence shown here is derived from an EMBL/GenBank/DDBJ whole genome shotgun (WGS) entry which is preliminary data.</text>
</comment>
<organism evidence="1 2">
    <name type="scientific">Cylicocyclus nassatus</name>
    <name type="common">Nematode worm</name>
    <dbReference type="NCBI Taxonomy" id="53992"/>
    <lineage>
        <taxon>Eukaryota</taxon>
        <taxon>Metazoa</taxon>
        <taxon>Ecdysozoa</taxon>
        <taxon>Nematoda</taxon>
        <taxon>Chromadorea</taxon>
        <taxon>Rhabditida</taxon>
        <taxon>Rhabditina</taxon>
        <taxon>Rhabditomorpha</taxon>
        <taxon>Strongyloidea</taxon>
        <taxon>Strongylidae</taxon>
        <taxon>Cylicocyclus</taxon>
    </lineage>
</organism>
<dbReference type="EMBL" id="CATQJL010000001">
    <property type="protein sequence ID" value="CAJ0589526.1"/>
    <property type="molecule type" value="Genomic_DNA"/>
</dbReference>
<dbReference type="Proteomes" id="UP001176961">
    <property type="component" value="Unassembled WGS sequence"/>
</dbReference>
<evidence type="ECO:0000313" key="1">
    <source>
        <dbReference type="EMBL" id="CAJ0589526.1"/>
    </source>
</evidence>
<sequence length="77" mass="9029">MTKISPLGVFERYYVATSRNSIDHQDKEIHFDFPFTATLGKHKEFIIRSQSSTQDTATTLPVQMEFFSFFRFSRMIA</sequence>
<accession>A0AA36DKR7</accession>
<proteinExistence type="predicted"/>
<reference evidence="1" key="1">
    <citation type="submission" date="2023-07" db="EMBL/GenBank/DDBJ databases">
        <authorList>
            <consortium name="CYATHOMIX"/>
        </authorList>
    </citation>
    <scope>NUCLEOTIDE SEQUENCE</scope>
    <source>
        <strain evidence="1">N/A</strain>
    </source>
</reference>
<dbReference type="AlphaFoldDB" id="A0AA36DKR7"/>
<protein>
    <submittedName>
        <fullName evidence="1">Uncharacterized protein</fullName>
    </submittedName>
</protein>
<evidence type="ECO:0000313" key="2">
    <source>
        <dbReference type="Proteomes" id="UP001176961"/>
    </source>
</evidence>
<name>A0AA36DKR7_CYLNA</name>
<keyword evidence="2" id="KW-1185">Reference proteome</keyword>